<feature type="domain" description="Bacterial CdiA-CT RNAse A" evidence="1">
    <location>
        <begin position="151"/>
        <end position="271"/>
    </location>
</feature>
<dbReference type="RefSeq" id="WP_212814169.1">
    <property type="nucleotide sequence ID" value="NZ_AP024329.1"/>
</dbReference>
<dbReference type="EMBL" id="AP024329">
    <property type="protein sequence ID" value="BCQ34573.1"/>
    <property type="molecule type" value="Genomic_DNA"/>
</dbReference>
<evidence type="ECO:0000313" key="3">
    <source>
        <dbReference type="Proteomes" id="UP000677515"/>
    </source>
</evidence>
<dbReference type="CDD" id="cd20684">
    <property type="entry name" value="CdiA-CT_Yk_RNaseA-like"/>
    <property type="match status" value="1"/>
</dbReference>
<gene>
    <name evidence="2" type="ORF">ERHA53_19160</name>
</gene>
<dbReference type="Proteomes" id="UP000677515">
    <property type="component" value="Chromosome"/>
</dbReference>
<evidence type="ECO:0000313" key="2">
    <source>
        <dbReference type="EMBL" id="BCQ34573.1"/>
    </source>
</evidence>
<keyword evidence="3" id="KW-1185">Reference proteome</keyword>
<dbReference type="Pfam" id="PF18431">
    <property type="entry name" value="RNAse_A_bac"/>
    <property type="match status" value="1"/>
</dbReference>
<sequence length="273" mass="29070">MENGFSIAMTPVQLAAVMADESVLTERIWGSIGFLGSVLELAGATALCLVPEPTGVTKAGCIIVGAHSLDGMSASAWQVYSGKPTASMTARATAGIASELGADKSTADQIGIAVDVILPFSVAGAARVASVRMGQVNLMRHEAVKGFSGGGHTLRKHVGKSERELLEKVKRGIQSGSFKEGNAASSFISLHIAEQAISKAVKANRAEIRQWAKSNSTDNESHLIFKYNVKKNVGIIVKYDSTEAVKATRIEVVMKKKRFNNKPYYITTAYPVL</sequence>
<protein>
    <recommendedName>
        <fullName evidence="1">Bacterial CdiA-CT RNAse A domain-containing protein</fullName>
    </recommendedName>
</protein>
<organism evidence="2 3">
    <name type="scientific">Erwinia rhapontici</name>
    <name type="common">Pectobacterium rhapontici</name>
    <dbReference type="NCBI Taxonomy" id="55212"/>
    <lineage>
        <taxon>Bacteria</taxon>
        <taxon>Pseudomonadati</taxon>
        <taxon>Pseudomonadota</taxon>
        <taxon>Gammaproteobacteria</taxon>
        <taxon>Enterobacterales</taxon>
        <taxon>Erwiniaceae</taxon>
        <taxon>Erwinia</taxon>
    </lineage>
</organism>
<name>A0ABN6DIM7_ERWRD</name>
<accession>A0ABN6DIM7</accession>
<dbReference type="InterPro" id="IPR041436">
    <property type="entry name" value="RNAse_A_bac"/>
</dbReference>
<proteinExistence type="predicted"/>
<evidence type="ECO:0000259" key="1">
    <source>
        <dbReference type="Pfam" id="PF18431"/>
    </source>
</evidence>
<reference evidence="2 3" key="1">
    <citation type="submission" date="2021-01" db="EMBL/GenBank/DDBJ databases">
        <title>Complete genome sequence of Erwinia rhapontici MAFF 311153.</title>
        <authorList>
            <person name="Morohoshi T."/>
            <person name="Someya N."/>
        </authorList>
    </citation>
    <scope>NUCLEOTIDE SEQUENCE [LARGE SCALE GENOMIC DNA]</scope>
    <source>
        <strain evidence="2 3">MAFF 311153</strain>
    </source>
</reference>